<dbReference type="InterPro" id="IPR001796">
    <property type="entry name" value="DHFR_dom"/>
</dbReference>
<dbReference type="Pfam" id="PF00186">
    <property type="entry name" value="DHFR_1"/>
    <property type="match status" value="1"/>
</dbReference>
<dbReference type="EMBL" id="MFKW01000079">
    <property type="protein sequence ID" value="OGG49206.1"/>
    <property type="molecule type" value="Genomic_DNA"/>
</dbReference>
<dbReference type="Gene3D" id="3.40.430.10">
    <property type="entry name" value="Dihydrofolate Reductase, subunit A"/>
    <property type="match status" value="1"/>
</dbReference>
<name>A0A1F6CIZ0_9BACT</name>
<sequence length="168" mass="19113">MRCVAIAATTIDGKIALDQGHFSDWTSKEDKDFLHEMLDKSDVVVVGNNTYKTAIEPLSKRNCIVFTASVATSERKNDLLIYCNPASSDCLPLMEKYERVAILGGTQTYTYFLENDLLDEIYLTIEPIVFGRGLNLFETKEPFETRFKLESTKQLNETGSLLLHYLKR</sequence>
<dbReference type="InterPro" id="IPR050765">
    <property type="entry name" value="Riboflavin_Biosynth_HTPR"/>
</dbReference>
<proteinExistence type="predicted"/>
<evidence type="ECO:0000313" key="2">
    <source>
        <dbReference type="EMBL" id="OGG49206.1"/>
    </source>
</evidence>
<accession>A0A1F6CIZ0</accession>
<dbReference type="InterPro" id="IPR024072">
    <property type="entry name" value="DHFR-like_dom_sf"/>
</dbReference>
<dbReference type="PANTHER" id="PTHR38011:SF11">
    <property type="entry name" value="2,5-DIAMINO-6-RIBOSYLAMINO-4(3H)-PYRIMIDINONE 5'-PHOSPHATE REDUCTASE"/>
    <property type="match status" value="1"/>
</dbReference>
<organism evidence="2 3">
    <name type="scientific">Candidatus Kaiserbacteria bacterium RIFCSPHIGHO2_01_FULL_54_36b</name>
    <dbReference type="NCBI Taxonomy" id="1798483"/>
    <lineage>
        <taxon>Bacteria</taxon>
        <taxon>Candidatus Kaiseribacteriota</taxon>
    </lineage>
</organism>
<protein>
    <recommendedName>
        <fullName evidence="1">DHFR domain-containing protein</fullName>
    </recommendedName>
</protein>
<evidence type="ECO:0000259" key="1">
    <source>
        <dbReference type="Pfam" id="PF00186"/>
    </source>
</evidence>
<evidence type="ECO:0000313" key="3">
    <source>
        <dbReference type="Proteomes" id="UP000176445"/>
    </source>
</evidence>
<gene>
    <name evidence="2" type="ORF">A2704_04985</name>
</gene>
<dbReference type="Proteomes" id="UP000176445">
    <property type="component" value="Unassembled WGS sequence"/>
</dbReference>
<comment type="caution">
    <text evidence="2">The sequence shown here is derived from an EMBL/GenBank/DDBJ whole genome shotgun (WGS) entry which is preliminary data.</text>
</comment>
<dbReference type="GO" id="GO:0004146">
    <property type="term" value="F:dihydrofolate reductase activity"/>
    <property type="evidence" value="ECO:0007669"/>
    <property type="project" value="InterPro"/>
</dbReference>
<dbReference type="GO" id="GO:0046654">
    <property type="term" value="P:tetrahydrofolate biosynthetic process"/>
    <property type="evidence" value="ECO:0007669"/>
    <property type="project" value="InterPro"/>
</dbReference>
<reference evidence="2 3" key="1">
    <citation type="journal article" date="2016" name="Nat. Commun.">
        <title>Thousands of microbial genomes shed light on interconnected biogeochemical processes in an aquifer system.</title>
        <authorList>
            <person name="Anantharaman K."/>
            <person name="Brown C.T."/>
            <person name="Hug L.A."/>
            <person name="Sharon I."/>
            <person name="Castelle C.J."/>
            <person name="Probst A.J."/>
            <person name="Thomas B.C."/>
            <person name="Singh A."/>
            <person name="Wilkins M.J."/>
            <person name="Karaoz U."/>
            <person name="Brodie E.L."/>
            <person name="Williams K.H."/>
            <person name="Hubbard S.S."/>
            <person name="Banfield J.F."/>
        </authorList>
    </citation>
    <scope>NUCLEOTIDE SEQUENCE [LARGE SCALE GENOMIC DNA]</scope>
</reference>
<feature type="domain" description="DHFR" evidence="1">
    <location>
        <begin position="5"/>
        <end position="124"/>
    </location>
</feature>
<dbReference type="SUPFAM" id="SSF53597">
    <property type="entry name" value="Dihydrofolate reductase-like"/>
    <property type="match status" value="1"/>
</dbReference>
<dbReference type="AlphaFoldDB" id="A0A1F6CIZ0"/>
<dbReference type="PANTHER" id="PTHR38011">
    <property type="entry name" value="DIHYDROFOLATE REDUCTASE FAMILY PROTEIN (AFU_ORTHOLOGUE AFUA_8G06820)"/>
    <property type="match status" value="1"/>
</dbReference>